<dbReference type="InterPro" id="IPR023198">
    <property type="entry name" value="PGP-like_dom2"/>
</dbReference>
<keyword evidence="5" id="KW-0378">Hydrolase</keyword>
<reference evidence="5" key="1">
    <citation type="submission" date="2021-02" db="EMBL/GenBank/DDBJ databases">
        <authorList>
            <person name="Cremers G."/>
            <person name="Picone N."/>
        </authorList>
    </citation>
    <scope>NUCLEOTIDE SEQUENCE</scope>
    <source>
        <strain evidence="5">PQ17</strain>
    </source>
</reference>
<dbReference type="Gene3D" id="1.10.150.240">
    <property type="entry name" value="Putative phosphatase, domain 2"/>
    <property type="match status" value="1"/>
</dbReference>
<accession>A0A8J2BRG2</accession>
<evidence type="ECO:0000256" key="1">
    <source>
        <dbReference type="ARBA" id="ARBA00000830"/>
    </source>
</evidence>
<proteinExistence type="inferred from homology"/>
<dbReference type="SFLD" id="SFLDS00003">
    <property type="entry name" value="Haloacid_Dehalogenase"/>
    <property type="match status" value="1"/>
</dbReference>
<dbReference type="InterPro" id="IPR036412">
    <property type="entry name" value="HAD-like_sf"/>
</dbReference>
<dbReference type="Proteomes" id="UP000663859">
    <property type="component" value="Unassembled WGS sequence"/>
</dbReference>
<comment type="catalytic activity">
    <reaction evidence="1">
        <text>2-phosphoglycolate + H2O = glycolate + phosphate</text>
        <dbReference type="Rhea" id="RHEA:14369"/>
        <dbReference type="ChEBI" id="CHEBI:15377"/>
        <dbReference type="ChEBI" id="CHEBI:29805"/>
        <dbReference type="ChEBI" id="CHEBI:43474"/>
        <dbReference type="ChEBI" id="CHEBI:58033"/>
        <dbReference type="EC" id="3.1.3.18"/>
    </reaction>
</comment>
<dbReference type="Pfam" id="PF13419">
    <property type="entry name" value="HAD_2"/>
    <property type="match status" value="1"/>
</dbReference>
<comment type="pathway">
    <text evidence="2">Organic acid metabolism; glycolate biosynthesis; glycolate from 2-phosphoglycolate: step 1/1.</text>
</comment>
<organism evidence="5 6">
    <name type="scientific">Candidatus Methylacidithermus pantelleriae</name>
    <dbReference type="NCBI Taxonomy" id="2744239"/>
    <lineage>
        <taxon>Bacteria</taxon>
        <taxon>Pseudomonadati</taxon>
        <taxon>Verrucomicrobiota</taxon>
        <taxon>Methylacidiphilae</taxon>
        <taxon>Methylacidiphilales</taxon>
        <taxon>Methylacidiphilaceae</taxon>
        <taxon>Candidatus Methylacidithermus</taxon>
    </lineage>
</organism>
<dbReference type="GO" id="GO:0005829">
    <property type="term" value="C:cytosol"/>
    <property type="evidence" value="ECO:0007669"/>
    <property type="project" value="TreeGrafter"/>
</dbReference>
<sequence>MFISQRNDPMLPFRAVILDWSGTLVDDLDCVLEAGNHVFRAYGKAPFSREEFREKFFLPLRDFYARYLPEVPLEELDQHFHAHYRAFRGKVTLFPEALPFLNQCRSNGLDLFLLSTIHPDHYETLAARFGLKHFFRCAMTSVGDKRTGLQTLLSRYSLLPSTTLFVGDMVHDVEAAHCAGVCSCAVLTGYDTESKLRRARPTFLCSNLVEVEALLFDTTRQSFLQF</sequence>
<evidence type="ECO:0000256" key="3">
    <source>
        <dbReference type="ARBA" id="ARBA00006171"/>
    </source>
</evidence>
<dbReference type="EMBL" id="CAJNOB010000067">
    <property type="protein sequence ID" value="CAF0704585.1"/>
    <property type="molecule type" value="Genomic_DNA"/>
</dbReference>
<evidence type="ECO:0000313" key="6">
    <source>
        <dbReference type="Proteomes" id="UP000663859"/>
    </source>
</evidence>
<dbReference type="GO" id="GO:0008967">
    <property type="term" value="F:phosphoglycolate phosphatase activity"/>
    <property type="evidence" value="ECO:0007669"/>
    <property type="project" value="UniProtKB-EC"/>
</dbReference>
<dbReference type="InterPro" id="IPR041492">
    <property type="entry name" value="HAD_2"/>
</dbReference>
<comment type="caution">
    <text evidence="5">The sequence shown here is derived from an EMBL/GenBank/DDBJ whole genome shotgun (WGS) entry which is preliminary data.</text>
</comment>
<gene>
    <name evidence="5" type="ORF">MPNT_70079</name>
</gene>
<dbReference type="InterPro" id="IPR050155">
    <property type="entry name" value="HAD-like_hydrolase_sf"/>
</dbReference>
<evidence type="ECO:0000313" key="5">
    <source>
        <dbReference type="EMBL" id="CAF0704585.1"/>
    </source>
</evidence>
<comment type="similarity">
    <text evidence="3">Belongs to the HAD-like hydrolase superfamily. CbbY/CbbZ/Gph/YieH family.</text>
</comment>
<keyword evidence="6" id="KW-1185">Reference proteome</keyword>
<dbReference type="AlphaFoldDB" id="A0A8J2BRG2"/>
<dbReference type="InterPro" id="IPR023214">
    <property type="entry name" value="HAD_sf"/>
</dbReference>
<dbReference type="PANTHER" id="PTHR43434">
    <property type="entry name" value="PHOSPHOGLYCOLATE PHOSPHATASE"/>
    <property type="match status" value="1"/>
</dbReference>
<dbReference type="EC" id="3.1.3.18" evidence="4"/>
<dbReference type="SUPFAM" id="SSF56784">
    <property type="entry name" value="HAD-like"/>
    <property type="match status" value="1"/>
</dbReference>
<dbReference type="GO" id="GO:0006281">
    <property type="term" value="P:DNA repair"/>
    <property type="evidence" value="ECO:0007669"/>
    <property type="project" value="TreeGrafter"/>
</dbReference>
<dbReference type="Gene3D" id="3.40.50.1000">
    <property type="entry name" value="HAD superfamily/HAD-like"/>
    <property type="match status" value="1"/>
</dbReference>
<evidence type="ECO:0000256" key="4">
    <source>
        <dbReference type="ARBA" id="ARBA00013078"/>
    </source>
</evidence>
<name>A0A8J2BRG2_9BACT</name>
<protein>
    <recommendedName>
        <fullName evidence="4">phosphoglycolate phosphatase</fullName>
        <ecNumber evidence="4">3.1.3.18</ecNumber>
    </recommendedName>
</protein>
<evidence type="ECO:0000256" key="2">
    <source>
        <dbReference type="ARBA" id="ARBA00004818"/>
    </source>
</evidence>
<dbReference type="SFLD" id="SFLDG01129">
    <property type="entry name" value="C1.5:_HAD__Beta-PGM__Phosphata"/>
    <property type="match status" value="1"/>
</dbReference>
<dbReference type="PANTHER" id="PTHR43434:SF1">
    <property type="entry name" value="PHOSPHOGLYCOLATE PHOSPHATASE"/>
    <property type="match status" value="1"/>
</dbReference>